<reference evidence="1" key="1">
    <citation type="submission" date="2022-07" db="EMBL/GenBank/DDBJ databases">
        <authorList>
            <person name="Trinca V."/>
            <person name="Uliana J.V.C."/>
            <person name="Torres T.T."/>
            <person name="Ward R.J."/>
            <person name="Monesi N."/>
        </authorList>
    </citation>
    <scope>NUCLEOTIDE SEQUENCE</scope>
    <source>
        <strain evidence="1">HSMRA1968</strain>
        <tissue evidence="1">Whole embryos</tissue>
    </source>
</reference>
<evidence type="ECO:0000313" key="1">
    <source>
        <dbReference type="EMBL" id="KAJ6639297.1"/>
    </source>
</evidence>
<name>A0A9Q0MYU8_9DIPT</name>
<keyword evidence="2" id="KW-1185">Reference proteome</keyword>
<dbReference type="Proteomes" id="UP001151699">
    <property type="component" value="Chromosome X"/>
</dbReference>
<organism evidence="1 2">
    <name type="scientific">Pseudolycoriella hygida</name>
    <dbReference type="NCBI Taxonomy" id="35572"/>
    <lineage>
        <taxon>Eukaryota</taxon>
        <taxon>Metazoa</taxon>
        <taxon>Ecdysozoa</taxon>
        <taxon>Arthropoda</taxon>
        <taxon>Hexapoda</taxon>
        <taxon>Insecta</taxon>
        <taxon>Pterygota</taxon>
        <taxon>Neoptera</taxon>
        <taxon>Endopterygota</taxon>
        <taxon>Diptera</taxon>
        <taxon>Nematocera</taxon>
        <taxon>Sciaroidea</taxon>
        <taxon>Sciaridae</taxon>
        <taxon>Pseudolycoriella</taxon>
    </lineage>
</organism>
<comment type="caution">
    <text evidence="1">The sequence shown here is derived from an EMBL/GenBank/DDBJ whole genome shotgun (WGS) entry which is preliminary data.</text>
</comment>
<dbReference type="PANTHER" id="PTHR21261">
    <property type="entry name" value="BEAT PROTEIN"/>
    <property type="match status" value="1"/>
</dbReference>
<evidence type="ECO:0000313" key="2">
    <source>
        <dbReference type="Proteomes" id="UP001151699"/>
    </source>
</evidence>
<sequence>MQELVFSQVTDDLLVHYPVITHQHGLLTKIIGLQLVVDGRYFKNGEMRIKCVASVSPVLWQNGKESIVQRRPQTLENRQAELLEP</sequence>
<gene>
    <name evidence="1" type="ORF">Bhyg_12040</name>
</gene>
<dbReference type="PANTHER" id="PTHR21261:SF14">
    <property type="entry name" value="BEATEN PATH IV, ISOFORM B"/>
    <property type="match status" value="1"/>
</dbReference>
<protein>
    <submittedName>
        <fullName evidence="1">Uncharacterized protein</fullName>
    </submittedName>
</protein>
<accession>A0A9Q0MYU8</accession>
<proteinExistence type="predicted"/>
<dbReference type="AlphaFoldDB" id="A0A9Q0MYU8"/>
<dbReference type="EMBL" id="WJQU01000003">
    <property type="protein sequence ID" value="KAJ6639297.1"/>
    <property type="molecule type" value="Genomic_DNA"/>
</dbReference>
<dbReference type="OrthoDB" id="6415662at2759"/>